<dbReference type="Pfam" id="PF01212">
    <property type="entry name" value="Beta_elim_lyase"/>
    <property type="match status" value="1"/>
</dbReference>
<gene>
    <name evidence="4" type="ORF">KUA55_14975</name>
</gene>
<dbReference type="EMBL" id="JAHUZB010000007">
    <property type="protein sequence ID" value="MBV7391982.1"/>
    <property type="molecule type" value="Genomic_DNA"/>
</dbReference>
<evidence type="ECO:0000313" key="5">
    <source>
        <dbReference type="Proteomes" id="UP000774130"/>
    </source>
</evidence>
<feature type="domain" description="Aromatic amino acid beta-eliminating lyase/threonine aldolase" evidence="3">
    <location>
        <begin position="19"/>
        <end position="245"/>
    </location>
</feature>
<dbReference type="PANTHER" id="PTHR48097">
    <property type="entry name" value="L-THREONINE ALDOLASE-RELATED"/>
    <property type="match status" value="1"/>
</dbReference>
<keyword evidence="2" id="KW-0663">Pyridoxal phosphate</keyword>
<dbReference type="Proteomes" id="UP000774130">
    <property type="component" value="Unassembled WGS sequence"/>
</dbReference>
<dbReference type="InterPro" id="IPR001597">
    <property type="entry name" value="ArAA_b-elim_lyase/Thr_aldolase"/>
</dbReference>
<name>A0ABS6TG94_9ENTE</name>
<evidence type="ECO:0000256" key="1">
    <source>
        <dbReference type="ARBA" id="ARBA00001933"/>
    </source>
</evidence>
<comment type="caution">
    <text evidence="4">The sequence shown here is derived from an EMBL/GenBank/DDBJ whole genome shotgun (WGS) entry which is preliminary data.</text>
</comment>
<evidence type="ECO:0000259" key="3">
    <source>
        <dbReference type="Pfam" id="PF01212"/>
    </source>
</evidence>
<dbReference type="PANTHER" id="PTHR48097:SF5">
    <property type="entry name" value="LOW SPECIFICITY L-THREONINE ALDOLASE"/>
    <property type="match status" value="1"/>
</dbReference>
<evidence type="ECO:0000256" key="2">
    <source>
        <dbReference type="ARBA" id="ARBA00022898"/>
    </source>
</evidence>
<proteinExistence type="predicted"/>
<sequence length="341" mass="38086">MISFENDYLEGAHERILHRLIATNMIQEAGYGEDDFSAQAAEKIKSAIACPDATIRFLVGGTQTNQIVIDSVLQPYEGVIAAETGHISTHEAGAIEFSGHKVLSLPAKEGKIKAEDVDNLVETFYQDANYQHMVFPGMVYISYPTEYGTLYSKKELEALAAVCQKHKIPLYLDGARLGYGLASPSADVTIQDIARLCDIFYIGGTKIGALCGEAIVFTKNNEPKNFTTLIKQHGALLAKGRLIGIQFLELFSDNLYFDISQHAIDMAMKLKTGMLAKGYQQYLDSPTNQQFFVMPNEKINELQEKIKFARWEKYDDTRQIVRFATCWATKEENIDALLALL</sequence>
<organism evidence="4 5">
    <name type="scientific">Enterococcus alishanensis</name>
    <dbReference type="NCBI Taxonomy" id="1303817"/>
    <lineage>
        <taxon>Bacteria</taxon>
        <taxon>Bacillati</taxon>
        <taxon>Bacillota</taxon>
        <taxon>Bacilli</taxon>
        <taxon>Lactobacillales</taxon>
        <taxon>Enterococcaceae</taxon>
        <taxon>Enterococcus</taxon>
    </lineage>
</organism>
<protein>
    <submittedName>
        <fullName evidence="4">Low specificity L-threonine aldolase</fullName>
    </submittedName>
</protein>
<comment type="cofactor">
    <cofactor evidence="1">
        <name>pyridoxal 5'-phosphate</name>
        <dbReference type="ChEBI" id="CHEBI:597326"/>
    </cofactor>
</comment>
<dbReference type="RefSeq" id="WP_218327198.1">
    <property type="nucleotide sequence ID" value="NZ_JAHUZB010000007.1"/>
</dbReference>
<keyword evidence="5" id="KW-1185">Reference proteome</keyword>
<accession>A0ABS6TG94</accession>
<evidence type="ECO:0000313" key="4">
    <source>
        <dbReference type="EMBL" id="MBV7391982.1"/>
    </source>
</evidence>
<reference evidence="4 5" key="1">
    <citation type="submission" date="2021-06" db="EMBL/GenBank/DDBJ databases">
        <title>Enterococcus alishanensis sp. nov., a novel lactic acid bacterium isolated from fresh coffee beans.</title>
        <authorList>
            <person name="Chen Y.-S."/>
        </authorList>
    </citation>
    <scope>NUCLEOTIDE SEQUENCE [LARGE SCALE GENOMIC DNA]</scope>
    <source>
        <strain evidence="4 5">ALS3</strain>
    </source>
</reference>